<reference evidence="2" key="1">
    <citation type="submission" date="2018-06" db="EMBL/GenBank/DDBJ databases">
        <authorList>
            <person name="Zhirakovskaya E."/>
        </authorList>
    </citation>
    <scope>NUCLEOTIDE SEQUENCE</scope>
</reference>
<dbReference type="InterPro" id="IPR054297">
    <property type="entry name" value="DUF7033"/>
</dbReference>
<evidence type="ECO:0000313" key="2">
    <source>
        <dbReference type="EMBL" id="VAW14362.1"/>
    </source>
</evidence>
<dbReference type="CDD" id="cd10931">
    <property type="entry name" value="CE4_u7"/>
    <property type="match status" value="1"/>
</dbReference>
<organism evidence="2">
    <name type="scientific">hydrothermal vent metagenome</name>
    <dbReference type="NCBI Taxonomy" id="652676"/>
    <lineage>
        <taxon>unclassified sequences</taxon>
        <taxon>metagenomes</taxon>
        <taxon>ecological metagenomes</taxon>
    </lineage>
</organism>
<protein>
    <recommendedName>
        <fullName evidence="1">DUF7033 domain-containing protein</fullName>
    </recommendedName>
</protein>
<gene>
    <name evidence="2" type="ORF">MNBD_BACTEROID01-1506</name>
</gene>
<accession>A0A3B0TIQ5</accession>
<proteinExistence type="predicted"/>
<sequence length="439" mass="51514">MILIYSEELTPRFEYISRLIFEDILRASISFTSNSAEFRKSELPKINYSYEKFDDELYLKPHRILFSRALIYPDFGTVPYNGQKYFFETSKDSFLPFDPLAASFFVVTRLEEYLEKHKGKYGRYSSSQSILFKYNLLEKPVVNIWAAILAQKIKERYPSIEFPKRKFQFISTIDIDNAWAYSNKGLARNTGALIKGLVKNRAGNSERLKVWFKIKKDPYDTYDYMNNVFNGKEKNVIFFFLLGDYSKYDKNVSHNNKNLRKLIQSISARYTIGIHPSYSSSRKGKSYKIGKEVNRLKKITGKEITKSRQHYLRLSFPKTYRRLIKQGISEDYTMGYAARVGFRAGICTPFLFYDLKKDRVTNLKAYPFQVMDVTLKNYLSLSTEEAKKTIERLMLEVKNVGGAFISIWHNETLNERDGWAGYKEVFEYMNELGVKLENE</sequence>
<dbReference type="AlphaFoldDB" id="A0A3B0TIQ5"/>
<name>A0A3B0TIQ5_9ZZZZ</name>
<dbReference type="EMBL" id="UOEP01000036">
    <property type="protein sequence ID" value="VAW14362.1"/>
    <property type="molecule type" value="Genomic_DNA"/>
</dbReference>
<feature type="domain" description="DUF7033" evidence="1">
    <location>
        <begin position="95"/>
        <end position="184"/>
    </location>
</feature>
<dbReference type="Gene3D" id="3.20.20.370">
    <property type="entry name" value="Glycoside hydrolase/deacetylase"/>
    <property type="match status" value="1"/>
</dbReference>
<dbReference type="Pfam" id="PF23019">
    <property type="entry name" value="DUF7033"/>
    <property type="match status" value="1"/>
</dbReference>
<evidence type="ECO:0000259" key="1">
    <source>
        <dbReference type="Pfam" id="PF23019"/>
    </source>
</evidence>